<organism evidence="2 3">
    <name type="scientific">Streptomyces tunisiensis</name>
    <dbReference type="NCBI Taxonomy" id="948699"/>
    <lineage>
        <taxon>Bacteria</taxon>
        <taxon>Bacillati</taxon>
        <taxon>Actinomycetota</taxon>
        <taxon>Actinomycetes</taxon>
        <taxon>Kitasatosporales</taxon>
        <taxon>Streptomycetaceae</taxon>
        <taxon>Streptomyces</taxon>
    </lineage>
</organism>
<gene>
    <name evidence="2" type="ORF">GCM10022285_47790</name>
</gene>
<proteinExistence type="predicted"/>
<evidence type="ECO:0000313" key="3">
    <source>
        <dbReference type="Proteomes" id="UP001501845"/>
    </source>
</evidence>
<feature type="compositionally biased region" description="Basic and acidic residues" evidence="1">
    <location>
        <begin position="95"/>
        <end position="105"/>
    </location>
</feature>
<protein>
    <submittedName>
        <fullName evidence="2">Uncharacterized protein</fullName>
    </submittedName>
</protein>
<feature type="compositionally biased region" description="Low complexity" evidence="1">
    <location>
        <begin position="421"/>
        <end position="432"/>
    </location>
</feature>
<comment type="caution">
    <text evidence="2">The sequence shown here is derived from an EMBL/GenBank/DDBJ whole genome shotgun (WGS) entry which is preliminary data.</text>
</comment>
<feature type="region of interest" description="Disordered" evidence="1">
    <location>
        <begin position="673"/>
        <end position="704"/>
    </location>
</feature>
<accession>A0ABP7Z0A0</accession>
<dbReference type="Proteomes" id="UP001501845">
    <property type="component" value="Unassembled WGS sequence"/>
</dbReference>
<sequence length="725" mass="74515">MSTEARRASLPPRPPHAPRTAGNPGPFDPRTPLDDTASPQADRPASDDTGAADTDRAEARRPGPGSSGARDAGTATGDSTTTPRASADAPCADAARPERPHRPSGTDDGTSTIGPQRPVPDGTPRSAAPAEPTHRPTQPATSDARRTDAVPAEPTYRPGTGGVDSAERSYRAVGEGPTGRAVTSAESAARRTGAAPAEPTYRPGTGGADSAERPYRPVGEGPTGRAATPTGSDVLGTGTAERPYRPVGEGPTGRAVTSAESAARRTGAVPAEPTYRPGTGGVDSAERSYRQVGEGRTGRAATPTGADVRRTDAVPAEPTYRPGTGGADSAERPYPPVGDGTPAPGDTPQRPAPGARPRFPRIGADGPDRAAPPPQASARFPDAPPTVGRGVSAPPGVGQRVSQTPPAPSAPPRPAHRPRTETPSETTTRLRPVPAQPDPALSWSAPMSPGGVPGAGRPASVSFGEPERWPRPFARRTRGQVVAAALCLVLGTGLIGGAVTGAWLADGPEGPGTRHAFAVAGDLWHEVPVDQLFPPTVQGRGAGPGEADRVWTRIAVAPDSGCKGAFDALLTRALAPVGCERLLRATYTDATQSHVTTVGLLFTEADAAGMEALARRFERERLDRRGDLMPLPYAAEDTAAEGFGPGQRASWAISVLTDAPVVVYAVSGWADGRTVDEPQPAEDAMRSGATTAPAQAGLGHEARGLADRFERTLRQRAGTPTERPS</sequence>
<evidence type="ECO:0000256" key="1">
    <source>
        <dbReference type="SAM" id="MobiDB-lite"/>
    </source>
</evidence>
<name>A0ABP7Z0A0_9ACTN</name>
<keyword evidence="3" id="KW-1185">Reference proteome</keyword>
<feature type="compositionally biased region" description="Low complexity" evidence="1">
    <location>
        <begin position="352"/>
        <end position="365"/>
    </location>
</feature>
<dbReference type="EMBL" id="BAABBU010000022">
    <property type="protein sequence ID" value="GAA4144189.1"/>
    <property type="molecule type" value="Genomic_DNA"/>
</dbReference>
<evidence type="ECO:0000313" key="2">
    <source>
        <dbReference type="EMBL" id="GAA4144189.1"/>
    </source>
</evidence>
<feature type="compositionally biased region" description="Low complexity" evidence="1">
    <location>
        <begin position="67"/>
        <end position="94"/>
    </location>
</feature>
<reference evidence="3" key="1">
    <citation type="journal article" date="2019" name="Int. J. Syst. Evol. Microbiol.">
        <title>The Global Catalogue of Microorganisms (GCM) 10K type strain sequencing project: providing services to taxonomists for standard genome sequencing and annotation.</title>
        <authorList>
            <consortium name="The Broad Institute Genomics Platform"/>
            <consortium name="The Broad Institute Genome Sequencing Center for Infectious Disease"/>
            <person name="Wu L."/>
            <person name="Ma J."/>
        </authorList>
    </citation>
    <scope>NUCLEOTIDE SEQUENCE [LARGE SCALE GENOMIC DNA]</scope>
    <source>
        <strain evidence="3">JCM 17589</strain>
    </source>
</reference>
<feature type="region of interest" description="Disordered" evidence="1">
    <location>
        <begin position="1"/>
        <end position="442"/>
    </location>
</feature>